<dbReference type="Pfam" id="PF14050">
    <property type="entry name" value="Nudc_N"/>
    <property type="match status" value="1"/>
</dbReference>
<keyword evidence="5" id="KW-0597">Phosphoprotein</keyword>
<organism evidence="8">
    <name type="scientific">Zeugodacus cucurbitae</name>
    <name type="common">Melon fruit fly</name>
    <name type="synonym">Bactrocera cucurbitae</name>
    <dbReference type="NCBI Taxonomy" id="28588"/>
    <lineage>
        <taxon>Eukaryota</taxon>
        <taxon>Metazoa</taxon>
        <taxon>Ecdysozoa</taxon>
        <taxon>Arthropoda</taxon>
        <taxon>Hexapoda</taxon>
        <taxon>Insecta</taxon>
        <taxon>Pterygota</taxon>
        <taxon>Neoptera</taxon>
        <taxon>Endopterygota</taxon>
        <taxon>Diptera</taxon>
        <taxon>Brachycera</taxon>
        <taxon>Muscomorpha</taxon>
        <taxon>Tephritoidea</taxon>
        <taxon>Tephritidae</taxon>
        <taxon>Zeugodacus</taxon>
        <taxon>Zeugodacus</taxon>
    </lineage>
</organism>
<dbReference type="InterPro" id="IPR007052">
    <property type="entry name" value="CS_dom"/>
</dbReference>
<evidence type="ECO:0000256" key="5">
    <source>
        <dbReference type="ARBA" id="ARBA00022553"/>
    </source>
</evidence>
<dbReference type="GO" id="GO:0005737">
    <property type="term" value="C:cytoplasm"/>
    <property type="evidence" value="ECO:0007669"/>
    <property type="project" value="UniProtKB-SubCell"/>
</dbReference>
<evidence type="ECO:0000256" key="3">
    <source>
        <dbReference type="ARBA" id="ARBA00017641"/>
    </source>
</evidence>
<evidence type="ECO:0000256" key="1">
    <source>
        <dbReference type="ARBA" id="ARBA00004496"/>
    </source>
</evidence>
<dbReference type="PANTHER" id="PTHR12356">
    <property type="entry name" value="NUCLEAR MOVEMENT PROTEIN NUDC"/>
    <property type="match status" value="1"/>
</dbReference>
<evidence type="ECO:0000259" key="7">
    <source>
        <dbReference type="PROSITE" id="PS51203"/>
    </source>
</evidence>
<dbReference type="SUPFAM" id="SSF49764">
    <property type="entry name" value="HSP20-like chaperones"/>
    <property type="match status" value="1"/>
</dbReference>
<dbReference type="PANTHER" id="PTHR12356:SF3">
    <property type="entry name" value="NUCLEAR MIGRATION PROTEIN NUDC"/>
    <property type="match status" value="1"/>
</dbReference>
<proteinExistence type="inferred from homology"/>
<evidence type="ECO:0000256" key="2">
    <source>
        <dbReference type="ARBA" id="ARBA00010513"/>
    </source>
</evidence>
<feature type="domain" description="CS" evidence="7">
    <location>
        <begin position="141"/>
        <end position="231"/>
    </location>
</feature>
<dbReference type="InterPro" id="IPR037898">
    <property type="entry name" value="NudC_fam"/>
</dbReference>
<dbReference type="Gene3D" id="2.60.40.790">
    <property type="match status" value="1"/>
</dbReference>
<dbReference type="GO" id="GO:0006457">
    <property type="term" value="P:protein folding"/>
    <property type="evidence" value="ECO:0007669"/>
    <property type="project" value="TreeGrafter"/>
</dbReference>
<dbReference type="AlphaFoldDB" id="A0A0A1WN17"/>
<dbReference type="PROSITE" id="PS51203">
    <property type="entry name" value="CS"/>
    <property type="match status" value="1"/>
</dbReference>
<dbReference type="GeneID" id="105220973"/>
<protein>
    <recommendedName>
        <fullName evidence="3">Nuclear migration protein nudC</fullName>
    </recommendedName>
    <alternativeName>
        <fullName evidence="6">Nuclear distribution protein C homolog</fullName>
    </alternativeName>
</protein>
<keyword evidence="4" id="KW-0963">Cytoplasm</keyword>
<dbReference type="CDD" id="cd06467">
    <property type="entry name" value="p23_NUDC_like"/>
    <property type="match status" value="1"/>
</dbReference>
<dbReference type="InterPro" id="IPR008978">
    <property type="entry name" value="HSP20-like_chaperone"/>
</dbReference>
<dbReference type="OrthoDB" id="515366at2759"/>
<evidence type="ECO:0000256" key="6">
    <source>
        <dbReference type="ARBA" id="ARBA00030427"/>
    </source>
</evidence>
<evidence type="ECO:0000313" key="8">
    <source>
        <dbReference type="EMBL" id="JAD00242.1"/>
    </source>
</evidence>
<dbReference type="GO" id="GO:0051082">
    <property type="term" value="F:unfolded protein binding"/>
    <property type="evidence" value="ECO:0007669"/>
    <property type="project" value="TreeGrafter"/>
</dbReference>
<name>A0A0A1WN17_ZEUCU</name>
<reference evidence="8" key="2">
    <citation type="journal article" date="2015" name="Gigascience">
        <title>Reconstructing a comprehensive transcriptome assembly of a white-pupal translocated strain of the pest fruit fly Bactrocera cucurbitae.</title>
        <authorList>
            <person name="Sim S.B."/>
            <person name="Calla B."/>
            <person name="Hall B."/>
            <person name="DeRego T."/>
            <person name="Geib S.M."/>
        </authorList>
    </citation>
    <scope>NUCLEOTIDE SEQUENCE</scope>
</reference>
<sequence>MEYLRTDAIFMEILQERKTITGFLDAVFGFLRRNTDFYHVKTHPNENVGFAKGVRERLLFGAMQRYDPKCKLNNLTADSNENDGLYAPPAIEEVEVETEEIPMEHEEEPNSVQTQNNVESITPKSNAKNVDFAASDYKNGACFTVYCWSQTLAEVELHVKLPTDLQTAKLICIDIKRDRISVHSRKEPKNVVVSGQVYGQFKHNDAVWTITEGKLTVSLDKGKEVWWEKFFTTEDTIDVKKIDCERYIDELPEDSQAAIQKLRVQQIEEDINKEQEISDCEKDTMERLRIAWNAEGSPFKGQPFDPSVVKFS</sequence>
<reference evidence="8" key="1">
    <citation type="submission" date="2014-11" db="EMBL/GenBank/DDBJ databases">
        <authorList>
            <person name="Geib S."/>
        </authorList>
    </citation>
    <scope>NUCLEOTIDE SEQUENCE</scope>
</reference>
<comment type="subcellular location">
    <subcellularLocation>
        <location evidence="1">Cytoplasm</location>
    </subcellularLocation>
</comment>
<gene>
    <name evidence="8" type="primary">Nudcd3</name>
    <name evidence="8" type="ORF">g.8574</name>
</gene>
<comment type="similarity">
    <text evidence="2">Belongs to the nudC family.</text>
</comment>
<dbReference type="InterPro" id="IPR025934">
    <property type="entry name" value="NudC_N_dom"/>
</dbReference>
<evidence type="ECO:0000256" key="4">
    <source>
        <dbReference type="ARBA" id="ARBA00022490"/>
    </source>
</evidence>
<dbReference type="Pfam" id="PF04969">
    <property type="entry name" value="CS"/>
    <property type="match status" value="1"/>
</dbReference>
<accession>A0A0A1WN17</accession>
<dbReference type="EMBL" id="GBXI01014050">
    <property type="protein sequence ID" value="JAD00242.1"/>
    <property type="molecule type" value="Transcribed_RNA"/>
</dbReference>